<name>A0ACC4BC97_POPAL</name>
<dbReference type="Proteomes" id="UP000309997">
    <property type="component" value="Unassembled WGS sequence"/>
</dbReference>
<evidence type="ECO:0000313" key="1">
    <source>
        <dbReference type="EMBL" id="KAL3576001.1"/>
    </source>
</evidence>
<organism evidence="1 2">
    <name type="scientific">Populus alba</name>
    <name type="common">White poplar</name>
    <dbReference type="NCBI Taxonomy" id="43335"/>
    <lineage>
        <taxon>Eukaryota</taxon>
        <taxon>Viridiplantae</taxon>
        <taxon>Streptophyta</taxon>
        <taxon>Embryophyta</taxon>
        <taxon>Tracheophyta</taxon>
        <taxon>Spermatophyta</taxon>
        <taxon>Magnoliopsida</taxon>
        <taxon>eudicotyledons</taxon>
        <taxon>Gunneridae</taxon>
        <taxon>Pentapetalae</taxon>
        <taxon>rosids</taxon>
        <taxon>fabids</taxon>
        <taxon>Malpighiales</taxon>
        <taxon>Salicaceae</taxon>
        <taxon>Saliceae</taxon>
        <taxon>Populus</taxon>
    </lineage>
</organism>
<sequence length="102" mass="11259">MGYGCVSSNILQECSIGEELRPIVGRSLSTRRVIARQVCYNVNCLSRGEYLGMELEDDFLLFRHNNLASKVPYTINGRKKETEVAGSSTQESGGKGLRSPIC</sequence>
<proteinExistence type="predicted"/>
<accession>A0ACC4BC97</accession>
<keyword evidence="2" id="KW-1185">Reference proteome</keyword>
<comment type="caution">
    <text evidence="1">The sequence shown here is derived from an EMBL/GenBank/DDBJ whole genome shotgun (WGS) entry which is preliminary data.</text>
</comment>
<evidence type="ECO:0000313" key="2">
    <source>
        <dbReference type="Proteomes" id="UP000309997"/>
    </source>
</evidence>
<dbReference type="EMBL" id="RCHU02000011">
    <property type="protein sequence ID" value="KAL3576001.1"/>
    <property type="molecule type" value="Genomic_DNA"/>
</dbReference>
<gene>
    <name evidence="1" type="ORF">D5086_021284</name>
</gene>
<reference evidence="1 2" key="1">
    <citation type="journal article" date="2024" name="Plant Biotechnol. J.">
        <title>Genome and CRISPR/Cas9 system of a widespread forest tree (Populus alba) in the world.</title>
        <authorList>
            <person name="Liu Y.J."/>
            <person name="Jiang P.F."/>
            <person name="Han X.M."/>
            <person name="Li X.Y."/>
            <person name="Wang H.M."/>
            <person name="Wang Y.J."/>
            <person name="Wang X.X."/>
            <person name="Zeng Q.Y."/>
        </authorList>
    </citation>
    <scope>NUCLEOTIDE SEQUENCE [LARGE SCALE GENOMIC DNA]</scope>
    <source>
        <strain evidence="2">cv. PAL-ZL1</strain>
    </source>
</reference>
<protein>
    <submittedName>
        <fullName evidence="1">Uncharacterized protein</fullName>
    </submittedName>
</protein>